<gene>
    <name evidence="2" type="ORF">NCTC11343_03780</name>
</gene>
<accession>A0A2X2JIC1</accession>
<dbReference type="Gene3D" id="2.40.128.270">
    <property type="match status" value="2"/>
</dbReference>
<dbReference type="PROSITE" id="PS51257">
    <property type="entry name" value="PROKAR_LIPOPROTEIN"/>
    <property type="match status" value="1"/>
</dbReference>
<reference evidence="2 3" key="1">
    <citation type="submission" date="2018-06" db="EMBL/GenBank/DDBJ databases">
        <authorList>
            <consortium name="Pathogen Informatics"/>
            <person name="Doyle S."/>
        </authorList>
    </citation>
    <scope>NUCLEOTIDE SEQUENCE [LARGE SCALE GENOMIC DNA]</scope>
    <source>
        <strain evidence="2 3">NCTC11343</strain>
    </source>
</reference>
<dbReference type="AlphaFoldDB" id="A0A2X2JIC1"/>
<dbReference type="RefSeq" id="WP_112375510.1">
    <property type="nucleotide sequence ID" value="NZ_CP069793.1"/>
</dbReference>
<proteinExistence type="predicted"/>
<dbReference type="InterPro" id="IPR053147">
    <property type="entry name" value="Hsp_HslJ-like"/>
</dbReference>
<dbReference type="Pfam" id="PF03724">
    <property type="entry name" value="META"/>
    <property type="match status" value="2"/>
</dbReference>
<evidence type="ECO:0000259" key="1">
    <source>
        <dbReference type="Pfam" id="PF03724"/>
    </source>
</evidence>
<protein>
    <submittedName>
        <fullName evidence="2">META domain</fullName>
    </submittedName>
</protein>
<organism evidence="2 3">
    <name type="scientific">Sphingobacterium multivorum</name>
    <dbReference type="NCBI Taxonomy" id="28454"/>
    <lineage>
        <taxon>Bacteria</taxon>
        <taxon>Pseudomonadati</taxon>
        <taxon>Bacteroidota</taxon>
        <taxon>Sphingobacteriia</taxon>
        <taxon>Sphingobacteriales</taxon>
        <taxon>Sphingobacteriaceae</taxon>
        <taxon>Sphingobacterium</taxon>
    </lineage>
</organism>
<dbReference type="PANTHER" id="PTHR35535:SF2">
    <property type="entry name" value="DUF306 DOMAIN-CONTAINING PROTEIN"/>
    <property type="match status" value="1"/>
</dbReference>
<dbReference type="InterPro" id="IPR038670">
    <property type="entry name" value="HslJ-like_sf"/>
</dbReference>
<dbReference type="GeneID" id="97182415"/>
<dbReference type="Proteomes" id="UP000251241">
    <property type="component" value="Unassembled WGS sequence"/>
</dbReference>
<dbReference type="InterPro" id="IPR005184">
    <property type="entry name" value="DUF306_Meta_HslJ"/>
</dbReference>
<name>A0A2X2JIC1_SPHMU</name>
<dbReference type="EMBL" id="UAUU01000011">
    <property type="protein sequence ID" value="SPZ91741.1"/>
    <property type="molecule type" value="Genomic_DNA"/>
</dbReference>
<sequence>MNFKNIAILAILIVSLGSCSVMKKNANEQNTESSLSSVIGKKWQLIEINGQPVAAQINGKMPYLQLDEKSYSASGGCNGIGGELTLSKNGKVKFAQGMSTMMACPDMSIEQALSKNLIAADNYTVKDDILSLNKAKMAPLAKFKLIQDNKQQLSGTWELDYISGPRIAFDGLYPNRKPTMIFDVSSGKVNGNSSCNNYNMTFKTNGNTINFGPIMSTKMACEGNGEVTFFSTLEKVNTFSISENTLTFIMGDIAIMRFKRK</sequence>
<evidence type="ECO:0000313" key="3">
    <source>
        <dbReference type="Proteomes" id="UP000251241"/>
    </source>
</evidence>
<feature type="domain" description="DUF306" evidence="1">
    <location>
        <begin position="38"/>
        <end position="144"/>
    </location>
</feature>
<dbReference type="PANTHER" id="PTHR35535">
    <property type="entry name" value="HEAT SHOCK PROTEIN HSLJ"/>
    <property type="match status" value="1"/>
</dbReference>
<feature type="domain" description="DUF306" evidence="1">
    <location>
        <begin position="151"/>
        <end position="258"/>
    </location>
</feature>
<evidence type="ECO:0000313" key="2">
    <source>
        <dbReference type="EMBL" id="SPZ91741.1"/>
    </source>
</evidence>